<dbReference type="OMA" id="FRCGLIK"/>
<gene>
    <name evidence="7" type="ORF">ETH_00005130</name>
</gene>
<dbReference type="EMBL" id="HG673746">
    <property type="protein sequence ID" value="CDJ37033.1"/>
    <property type="molecule type" value="Genomic_DNA"/>
</dbReference>
<dbReference type="PROSITE" id="PS50250">
    <property type="entry name" value="PCI"/>
    <property type="match status" value="1"/>
</dbReference>
<dbReference type="InterPro" id="IPR036390">
    <property type="entry name" value="WH_DNA-bd_sf"/>
</dbReference>
<dbReference type="HAMAP" id="MF_03002">
    <property type="entry name" value="eIF3c"/>
    <property type="match status" value="1"/>
</dbReference>
<dbReference type="InterPro" id="IPR000717">
    <property type="entry name" value="PCI_dom"/>
</dbReference>
<keyword evidence="3 4" id="KW-0648">Protein biosynthesis</keyword>
<feature type="region of interest" description="Disordered" evidence="5">
    <location>
        <begin position="159"/>
        <end position="292"/>
    </location>
</feature>
<dbReference type="SUPFAM" id="SSF46785">
    <property type="entry name" value="Winged helix' DNA-binding domain"/>
    <property type="match status" value="1"/>
</dbReference>
<feature type="compositionally biased region" description="Basic and acidic residues" evidence="5">
    <location>
        <begin position="918"/>
        <end position="946"/>
    </location>
</feature>
<sequence length="956" mass="108642">MQSKFWAAGADSLESEYSSESDDQEQAQQEKAVAPPSRWAAAETSSSDDEGRVVKSLKDRRWGAMREVIRQMENHMKILDFAELGKDYETLLKSYNKAHQVIEQEGVPNFFIRALVELESFVEEKLKDKENFKKLSRPKALALNTLRAKVRKTTEPWAASIADCKENPEKFETQSEESDEADSDSDFSENDSSELSESSDGSSSSSDDEEKGRKGKTEGSDDDSEWSDSEAEEESQEEDSDRQKDAMAKWGVREEGEKTRTKSAKKKSSSKSSKTPAKEPTPAGAEGGFSTKDMQHLFDSTDINEEVIAKRVQMVVEKRGRRGVDKMEQMRILKRLAELAETVSPQCHLEVLGHLISAEFDTTSGVFTSMPLQIWMETFAGVKLLLSIMEQNKGAYLVPLAGLAESSTPEEIQQMSASILTSFVERLDDDLTKSLQSTDVHSDEYKERLGKSIDILALLWRTFCFLDERGFKAQAATVALKVNEHMHYKPDTIASKMWDVLRKELPEELCKGLPGSNLAPRAFIETLTRYVFKYSASQREKIRALLHVAYSKSLHDDYYQARDLMHTPNIQELAMQTDISTQILYNRNLVQLGLCAFRNGLIQDAHACLSQICPKHKELLAQGLSNLKNVERTQEQERAEKRRLLPYHMHISMELIECVHNICAMLLEVPHMAHDAFDPRKRPISKHFRRMLEMYDRQAFVGPPENARETVMAATKALQRGDWSDCARHIWSLSIWDKMFNKEHIQQMLLQKIKAEAMRTYIFTYLSLYDSFAIGQLASMFDLSLNAVHSIVSKMMINEEIHASWDETSQFILISRVKHTRLQQLALTLAENVANAVEQNELTLNMKNPKFALTHERRFMRDGDRAGWGTRDREDGGGHRSRPGFRGRAGLNPVGARGRGLGRGTYRGSGFRGNRGSGDYRGDYRGESRGDRGEYRGNSDQRDPFRIKFSSPLTYN</sequence>
<feature type="compositionally biased region" description="Low complexity" evidence="5">
    <location>
        <begin position="195"/>
        <end position="205"/>
    </location>
</feature>
<dbReference type="PANTHER" id="PTHR13937:SF0">
    <property type="entry name" value="EUKARYOTIC TRANSLATION INITIATION FACTOR 3 SUBUNIT C-RELATED"/>
    <property type="match status" value="1"/>
</dbReference>
<organism evidence="7 8">
    <name type="scientific">Eimeria tenella</name>
    <name type="common">Coccidian parasite</name>
    <dbReference type="NCBI Taxonomy" id="5802"/>
    <lineage>
        <taxon>Eukaryota</taxon>
        <taxon>Sar</taxon>
        <taxon>Alveolata</taxon>
        <taxon>Apicomplexa</taxon>
        <taxon>Conoidasida</taxon>
        <taxon>Coccidia</taxon>
        <taxon>Eucoccidiorida</taxon>
        <taxon>Eimeriorina</taxon>
        <taxon>Eimeriidae</taxon>
        <taxon>Eimeria</taxon>
    </lineage>
</organism>
<feature type="region of interest" description="Disordered" evidence="5">
    <location>
        <begin position="863"/>
        <end position="956"/>
    </location>
</feature>
<dbReference type="GO" id="GO:0016282">
    <property type="term" value="C:eukaryotic 43S preinitiation complex"/>
    <property type="evidence" value="ECO:0007669"/>
    <property type="project" value="UniProtKB-UniRule"/>
</dbReference>
<feature type="compositionally biased region" description="Gly residues" evidence="5">
    <location>
        <begin position="897"/>
        <end position="916"/>
    </location>
</feature>
<dbReference type="GO" id="GO:0003723">
    <property type="term" value="F:RNA binding"/>
    <property type="evidence" value="ECO:0007669"/>
    <property type="project" value="InterPro"/>
</dbReference>
<evidence type="ECO:0000256" key="3">
    <source>
        <dbReference type="ARBA" id="ARBA00022917"/>
    </source>
</evidence>
<comment type="subcellular location">
    <subcellularLocation>
        <location evidence="4">Cytoplasm</location>
    </subcellularLocation>
</comment>
<reference evidence="7" key="1">
    <citation type="submission" date="2013-10" db="EMBL/GenBank/DDBJ databases">
        <title>Genomic analysis of the causative agents of coccidiosis in chickens.</title>
        <authorList>
            <person name="Reid A.J."/>
            <person name="Blake D."/>
            <person name="Billington K."/>
            <person name="Browne H."/>
            <person name="Dunn M."/>
            <person name="Hung S."/>
            <person name="Kawahara F."/>
            <person name="Miranda-Saavedra D."/>
            <person name="Mourier T."/>
            <person name="Nagra H."/>
            <person name="Otto T.D."/>
            <person name="Rawlings N."/>
            <person name="Sanchez A."/>
            <person name="Sanders M."/>
            <person name="Subramaniam C."/>
            <person name="Tay Y."/>
            <person name="Dear P."/>
            <person name="Doerig C."/>
            <person name="Gruber A."/>
            <person name="Parkinson J."/>
            <person name="Shirley M."/>
            <person name="Wan K.L."/>
            <person name="Berriman M."/>
            <person name="Tomley F."/>
            <person name="Pain A."/>
        </authorList>
    </citation>
    <scope>NUCLEOTIDE SEQUENCE [LARGE SCALE GENOMIC DNA]</scope>
    <source>
        <strain evidence="7">Houghton</strain>
    </source>
</reference>
<feature type="compositionally biased region" description="Acidic residues" evidence="5">
    <location>
        <begin position="13"/>
        <end position="25"/>
    </location>
</feature>
<dbReference type="OrthoDB" id="29647at2759"/>
<keyword evidence="1 4" id="KW-0963">Cytoplasm</keyword>
<evidence type="ECO:0000313" key="8">
    <source>
        <dbReference type="Proteomes" id="UP000030747"/>
    </source>
</evidence>
<dbReference type="GO" id="GO:0033290">
    <property type="term" value="C:eukaryotic 48S preinitiation complex"/>
    <property type="evidence" value="ECO:0007669"/>
    <property type="project" value="UniProtKB-UniRule"/>
</dbReference>
<dbReference type="SMART" id="SM00088">
    <property type="entry name" value="PINT"/>
    <property type="match status" value="1"/>
</dbReference>
<evidence type="ECO:0000259" key="6">
    <source>
        <dbReference type="PROSITE" id="PS50250"/>
    </source>
</evidence>
<evidence type="ECO:0000256" key="1">
    <source>
        <dbReference type="ARBA" id="ARBA00022490"/>
    </source>
</evidence>
<dbReference type="InterPro" id="IPR027516">
    <property type="entry name" value="EIF3C"/>
</dbReference>
<dbReference type="Proteomes" id="UP000030747">
    <property type="component" value="Unassembled WGS sequence"/>
</dbReference>
<feature type="compositionally biased region" description="Basic and acidic residues" evidence="5">
    <location>
        <begin position="210"/>
        <end position="219"/>
    </location>
</feature>
<dbReference type="Pfam" id="PF01399">
    <property type="entry name" value="PCI"/>
    <property type="match status" value="1"/>
</dbReference>
<protein>
    <recommendedName>
        <fullName evidence="4">Eukaryotic translation initiation factor 3 subunit C</fullName>
        <shortName evidence="4">eIF3c</shortName>
    </recommendedName>
    <alternativeName>
        <fullName evidence="4">Eukaryotic translation initiation factor 3 subunit 8</fullName>
    </alternativeName>
</protein>
<dbReference type="Pfam" id="PF05470">
    <property type="entry name" value="eIF-3c_N"/>
    <property type="match status" value="1"/>
</dbReference>
<keyword evidence="2 4" id="KW-0396">Initiation factor</keyword>
<proteinExistence type="inferred from homology"/>
<dbReference type="GO" id="GO:0001732">
    <property type="term" value="P:formation of cytoplasmic translation initiation complex"/>
    <property type="evidence" value="ECO:0007669"/>
    <property type="project" value="UniProtKB-UniRule"/>
</dbReference>
<dbReference type="PANTHER" id="PTHR13937">
    <property type="entry name" value="EUKARYOTIC TRANSLATION INITATION FACTOR 3, SUBUNIT 8 EIF3S8 -RELATED"/>
    <property type="match status" value="1"/>
</dbReference>
<accession>U6KNK3</accession>
<feature type="compositionally biased region" description="Acidic residues" evidence="5">
    <location>
        <begin position="220"/>
        <end position="240"/>
    </location>
</feature>
<dbReference type="GO" id="GO:0031369">
    <property type="term" value="F:translation initiation factor binding"/>
    <property type="evidence" value="ECO:0007669"/>
    <property type="project" value="InterPro"/>
</dbReference>
<evidence type="ECO:0000313" key="7">
    <source>
        <dbReference type="EMBL" id="CDJ37033.1"/>
    </source>
</evidence>
<feature type="compositionally biased region" description="Basic and acidic residues" evidence="5">
    <location>
        <begin position="863"/>
        <end position="878"/>
    </location>
</feature>
<feature type="compositionally biased region" description="Basic and acidic residues" evidence="5">
    <location>
        <begin position="163"/>
        <end position="173"/>
    </location>
</feature>
<comment type="function">
    <text evidence="4">Component of the eukaryotic translation initiation factor 3 (eIF-3) complex, which is involved in protein synthesis of a specialized repertoire of mRNAs and, together with other initiation factors, stimulates binding of mRNA and methionyl-tRNAi to the 40S ribosome. The eIF-3 complex specifically targets and initiates translation of a subset of mRNAs involved in cell proliferation.</text>
</comment>
<feature type="compositionally biased region" description="Acidic residues" evidence="5">
    <location>
        <begin position="174"/>
        <end position="194"/>
    </location>
</feature>
<dbReference type="RefSeq" id="XP_013227871.1">
    <property type="nucleotide sequence ID" value="XM_013372417.1"/>
</dbReference>
<comment type="similarity">
    <text evidence="4">Belongs to the eIF-3 subunit C family.</text>
</comment>
<comment type="subunit">
    <text evidence="4">Component of the eukaryotic translation initiation factor 3 (eIF-3) complex.</text>
</comment>
<feature type="region of interest" description="Disordered" evidence="5">
    <location>
        <begin position="1"/>
        <end position="53"/>
    </location>
</feature>
<dbReference type="VEuPathDB" id="ToxoDB:ETH_00005130"/>
<reference evidence="7" key="2">
    <citation type="submission" date="2013-10" db="EMBL/GenBank/DDBJ databases">
        <authorList>
            <person name="Aslett M."/>
        </authorList>
    </citation>
    <scope>NUCLEOTIDE SEQUENCE [LARGE SCALE GENOMIC DNA]</scope>
    <source>
        <strain evidence="7">Houghton</strain>
    </source>
</reference>
<feature type="domain" description="PCI" evidence="6">
    <location>
        <begin position="647"/>
        <end position="819"/>
    </location>
</feature>
<keyword evidence="8" id="KW-1185">Reference proteome</keyword>
<dbReference type="VEuPathDB" id="ToxoDB:ETH2_0810000"/>
<dbReference type="GO" id="GO:0003743">
    <property type="term" value="F:translation initiation factor activity"/>
    <property type="evidence" value="ECO:0007669"/>
    <property type="project" value="UniProtKB-UniRule"/>
</dbReference>
<feature type="compositionally biased region" description="Basic and acidic residues" evidence="5">
    <location>
        <begin position="241"/>
        <end position="260"/>
    </location>
</feature>
<evidence type="ECO:0000256" key="5">
    <source>
        <dbReference type="SAM" id="MobiDB-lite"/>
    </source>
</evidence>
<name>U6KNK3_EIMTE</name>
<dbReference type="InterPro" id="IPR008905">
    <property type="entry name" value="EIF3C_N_dom"/>
</dbReference>
<dbReference type="GO" id="GO:0005852">
    <property type="term" value="C:eukaryotic translation initiation factor 3 complex"/>
    <property type="evidence" value="ECO:0007669"/>
    <property type="project" value="UniProtKB-UniRule"/>
</dbReference>
<dbReference type="GeneID" id="25250234"/>
<evidence type="ECO:0000256" key="4">
    <source>
        <dbReference type="HAMAP-Rule" id="MF_03002"/>
    </source>
</evidence>
<dbReference type="AlphaFoldDB" id="U6KNK3"/>
<evidence type="ECO:0000256" key="2">
    <source>
        <dbReference type="ARBA" id="ARBA00022540"/>
    </source>
</evidence>